<name>A0A8H5FXE1_9AGAR</name>
<dbReference type="Proteomes" id="UP000559027">
    <property type="component" value="Unassembled WGS sequence"/>
</dbReference>
<dbReference type="PANTHER" id="PTHR40465:SF1">
    <property type="entry name" value="DUF6534 DOMAIN-CONTAINING PROTEIN"/>
    <property type="match status" value="1"/>
</dbReference>
<gene>
    <name evidence="2" type="ORF">D9756_006282</name>
</gene>
<reference evidence="2 3" key="1">
    <citation type="journal article" date="2020" name="ISME J.">
        <title>Uncovering the hidden diversity of litter-decomposition mechanisms in mushroom-forming fungi.</title>
        <authorList>
            <person name="Floudas D."/>
            <person name="Bentzer J."/>
            <person name="Ahren D."/>
            <person name="Johansson T."/>
            <person name="Persson P."/>
            <person name="Tunlid A."/>
        </authorList>
    </citation>
    <scope>NUCLEOTIDE SEQUENCE [LARGE SCALE GENOMIC DNA]</scope>
    <source>
        <strain evidence="2 3">CBS 146.42</strain>
    </source>
</reference>
<keyword evidence="1" id="KW-1133">Transmembrane helix</keyword>
<keyword evidence="1" id="KW-0812">Transmembrane</keyword>
<comment type="caution">
    <text evidence="2">The sequence shown here is derived from an EMBL/GenBank/DDBJ whole genome shotgun (WGS) entry which is preliminary data.</text>
</comment>
<dbReference type="OrthoDB" id="2522538at2759"/>
<feature type="transmembrane region" description="Helical" evidence="1">
    <location>
        <begin position="54"/>
        <end position="79"/>
    </location>
</feature>
<sequence length="254" mass="29329">MASPPDPLPVNAPLILGPLMVGIVLNWFFYGILTMQYLMYLNNDREDKKWLRTTVHFMFLLDTIQSIMMMDDLFFWFVHNFNDYSVAAFEFHLITVDGLFLDALIMFIAQLVYCWRLRELGKWTILPAASALLSLISCVSGMFIGIKMMYLDSTSARKYTPVEDVWLLASAITDIIIASSMTYLLHPVFAAYEVSKRISFHAEKYDDSVETNGHVNTGDRCYHSCYRDRALYLHHYTGTSRICKAFLLIMSIPY</sequence>
<evidence type="ECO:0000313" key="2">
    <source>
        <dbReference type="EMBL" id="KAF5352676.1"/>
    </source>
</evidence>
<dbReference type="PANTHER" id="PTHR40465">
    <property type="entry name" value="CHROMOSOME 1, WHOLE GENOME SHOTGUN SEQUENCE"/>
    <property type="match status" value="1"/>
</dbReference>
<keyword evidence="1" id="KW-0472">Membrane</keyword>
<evidence type="ECO:0000313" key="3">
    <source>
        <dbReference type="Proteomes" id="UP000559027"/>
    </source>
</evidence>
<dbReference type="AlphaFoldDB" id="A0A8H5FXE1"/>
<feature type="transmembrane region" description="Helical" evidence="1">
    <location>
        <begin position="12"/>
        <end position="33"/>
    </location>
</feature>
<evidence type="ECO:0000256" key="1">
    <source>
        <dbReference type="SAM" id="Phobius"/>
    </source>
</evidence>
<keyword evidence="3" id="KW-1185">Reference proteome</keyword>
<dbReference type="EMBL" id="JAACJO010000011">
    <property type="protein sequence ID" value="KAF5352676.1"/>
    <property type="molecule type" value="Genomic_DNA"/>
</dbReference>
<proteinExistence type="predicted"/>
<organism evidence="2 3">
    <name type="scientific">Leucocoprinus leucothites</name>
    <dbReference type="NCBI Taxonomy" id="201217"/>
    <lineage>
        <taxon>Eukaryota</taxon>
        <taxon>Fungi</taxon>
        <taxon>Dikarya</taxon>
        <taxon>Basidiomycota</taxon>
        <taxon>Agaricomycotina</taxon>
        <taxon>Agaricomycetes</taxon>
        <taxon>Agaricomycetidae</taxon>
        <taxon>Agaricales</taxon>
        <taxon>Agaricineae</taxon>
        <taxon>Agaricaceae</taxon>
        <taxon>Leucocoprinus</taxon>
    </lineage>
</organism>
<accession>A0A8H5FXE1</accession>
<protein>
    <submittedName>
        <fullName evidence="2">Uncharacterized protein</fullName>
    </submittedName>
</protein>
<feature type="transmembrane region" description="Helical" evidence="1">
    <location>
        <begin position="166"/>
        <end position="192"/>
    </location>
</feature>
<feature type="transmembrane region" description="Helical" evidence="1">
    <location>
        <begin position="125"/>
        <end position="146"/>
    </location>
</feature>
<feature type="transmembrane region" description="Helical" evidence="1">
    <location>
        <begin position="91"/>
        <end position="113"/>
    </location>
</feature>